<dbReference type="InParanoid" id="A0A2P5FY47"/>
<keyword evidence="1" id="KW-0378">Hydrolase</keyword>
<protein>
    <submittedName>
        <fullName evidence="1">Alpha/Beta hydrolase fold containing protein</fullName>
    </submittedName>
</protein>
<accession>A0A2P5FY47</accession>
<dbReference type="PANTHER" id="PTHR10992:SF1066">
    <property type="entry name" value="METHYL JASMONATE ESTERASE 1"/>
    <property type="match status" value="1"/>
</dbReference>
<keyword evidence="2" id="KW-1185">Reference proteome</keyword>
<dbReference type="PANTHER" id="PTHR10992">
    <property type="entry name" value="METHYLESTERASE FAMILY MEMBER"/>
    <property type="match status" value="1"/>
</dbReference>
<gene>
    <name evidence="1" type="ORF">TorRG33x02_016910</name>
</gene>
<sequence>MYAYQDFVLALSLVRGFPLFNNKLVLKHAKLTSKRYKSVRRDFIVCDQDYAIEESFQRWMIERNPPHEIKVINGTDQMVMFTRPLKLFSYLGEIADKYSYK</sequence>
<dbReference type="Gene3D" id="3.40.50.1820">
    <property type="entry name" value="alpha/beta hydrolase"/>
    <property type="match status" value="1"/>
</dbReference>
<dbReference type="EMBL" id="JXTC01000004">
    <property type="protein sequence ID" value="POO02705.1"/>
    <property type="molecule type" value="Genomic_DNA"/>
</dbReference>
<dbReference type="STRING" id="63057.A0A2P5FY47"/>
<dbReference type="InterPro" id="IPR029058">
    <property type="entry name" value="AB_hydrolase_fold"/>
</dbReference>
<name>A0A2P5FY47_TREOI</name>
<dbReference type="GO" id="GO:0080032">
    <property type="term" value="F:methyl jasmonate esterase activity"/>
    <property type="evidence" value="ECO:0007669"/>
    <property type="project" value="TreeGrafter"/>
</dbReference>
<organism evidence="1 2">
    <name type="scientific">Trema orientale</name>
    <name type="common">Charcoal tree</name>
    <name type="synonym">Celtis orientalis</name>
    <dbReference type="NCBI Taxonomy" id="63057"/>
    <lineage>
        <taxon>Eukaryota</taxon>
        <taxon>Viridiplantae</taxon>
        <taxon>Streptophyta</taxon>
        <taxon>Embryophyta</taxon>
        <taxon>Tracheophyta</taxon>
        <taxon>Spermatophyta</taxon>
        <taxon>Magnoliopsida</taxon>
        <taxon>eudicotyledons</taxon>
        <taxon>Gunneridae</taxon>
        <taxon>Pentapetalae</taxon>
        <taxon>rosids</taxon>
        <taxon>fabids</taxon>
        <taxon>Rosales</taxon>
        <taxon>Cannabaceae</taxon>
        <taxon>Trema</taxon>
    </lineage>
</organism>
<dbReference type="Proteomes" id="UP000237000">
    <property type="component" value="Unassembled WGS sequence"/>
</dbReference>
<evidence type="ECO:0000313" key="1">
    <source>
        <dbReference type="EMBL" id="POO02705.1"/>
    </source>
</evidence>
<dbReference type="GO" id="GO:0009694">
    <property type="term" value="P:jasmonic acid metabolic process"/>
    <property type="evidence" value="ECO:0007669"/>
    <property type="project" value="TreeGrafter"/>
</dbReference>
<dbReference type="OrthoDB" id="408373at2759"/>
<dbReference type="GO" id="GO:0009696">
    <property type="term" value="P:salicylic acid metabolic process"/>
    <property type="evidence" value="ECO:0007669"/>
    <property type="project" value="TreeGrafter"/>
</dbReference>
<proteinExistence type="predicted"/>
<dbReference type="GO" id="GO:0080031">
    <property type="term" value="F:methyl salicylate esterase activity"/>
    <property type="evidence" value="ECO:0007669"/>
    <property type="project" value="TreeGrafter"/>
</dbReference>
<comment type="caution">
    <text evidence="1">The sequence shown here is derived from an EMBL/GenBank/DDBJ whole genome shotgun (WGS) entry which is preliminary data.</text>
</comment>
<dbReference type="GO" id="GO:0080030">
    <property type="term" value="F:methyl indole-3-acetate esterase activity"/>
    <property type="evidence" value="ECO:0007669"/>
    <property type="project" value="TreeGrafter"/>
</dbReference>
<dbReference type="InterPro" id="IPR045889">
    <property type="entry name" value="MES/HNL"/>
</dbReference>
<evidence type="ECO:0000313" key="2">
    <source>
        <dbReference type="Proteomes" id="UP000237000"/>
    </source>
</evidence>
<reference evidence="2" key="1">
    <citation type="submission" date="2016-06" db="EMBL/GenBank/DDBJ databases">
        <title>Parallel loss of symbiosis genes in relatives of nitrogen-fixing non-legume Parasponia.</title>
        <authorList>
            <person name="Van Velzen R."/>
            <person name="Holmer R."/>
            <person name="Bu F."/>
            <person name="Rutten L."/>
            <person name="Van Zeijl A."/>
            <person name="Liu W."/>
            <person name="Santuari L."/>
            <person name="Cao Q."/>
            <person name="Sharma T."/>
            <person name="Shen D."/>
            <person name="Roswanjaya Y."/>
            <person name="Wardhani T."/>
            <person name="Kalhor M.S."/>
            <person name="Jansen J."/>
            <person name="Van den Hoogen J."/>
            <person name="Gungor B."/>
            <person name="Hartog M."/>
            <person name="Hontelez J."/>
            <person name="Verver J."/>
            <person name="Yang W.-C."/>
            <person name="Schijlen E."/>
            <person name="Repin R."/>
            <person name="Schilthuizen M."/>
            <person name="Schranz E."/>
            <person name="Heidstra R."/>
            <person name="Miyata K."/>
            <person name="Fedorova E."/>
            <person name="Kohlen W."/>
            <person name="Bisseling T."/>
            <person name="Smit S."/>
            <person name="Geurts R."/>
        </authorList>
    </citation>
    <scope>NUCLEOTIDE SEQUENCE [LARGE SCALE GENOMIC DNA]</scope>
    <source>
        <strain evidence="2">cv. RG33-2</strain>
    </source>
</reference>
<dbReference type="AlphaFoldDB" id="A0A2P5FY47"/>